<evidence type="ECO:0000259" key="8">
    <source>
        <dbReference type="PROSITE" id="PS50928"/>
    </source>
</evidence>
<keyword evidence="9" id="KW-0067">ATP-binding</keyword>
<proteinExistence type="inferred from homology"/>
<dbReference type="InterPro" id="IPR035906">
    <property type="entry name" value="MetI-like_sf"/>
</dbReference>
<dbReference type="PANTHER" id="PTHR43744">
    <property type="entry name" value="ABC TRANSPORTER PERMEASE PROTEIN MG189-RELATED-RELATED"/>
    <property type="match status" value="1"/>
</dbReference>
<dbReference type="GO" id="GO:0005524">
    <property type="term" value="F:ATP binding"/>
    <property type="evidence" value="ECO:0007669"/>
    <property type="project" value="UniProtKB-KW"/>
</dbReference>
<name>A0A916ZL68_9BACL</name>
<feature type="transmembrane region" description="Helical" evidence="7">
    <location>
        <begin position="154"/>
        <end position="174"/>
    </location>
</feature>
<dbReference type="GO" id="GO:0055085">
    <property type="term" value="P:transmembrane transport"/>
    <property type="evidence" value="ECO:0007669"/>
    <property type="project" value="InterPro"/>
</dbReference>
<dbReference type="PROSITE" id="PS50928">
    <property type="entry name" value="ABC_TM1"/>
    <property type="match status" value="1"/>
</dbReference>
<gene>
    <name evidence="9" type="primary">ugpE</name>
    <name evidence="9" type="ORF">GCM10010911_72700</name>
</gene>
<dbReference type="GO" id="GO:0005886">
    <property type="term" value="C:plasma membrane"/>
    <property type="evidence" value="ECO:0007669"/>
    <property type="project" value="UniProtKB-SubCell"/>
</dbReference>
<evidence type="ECO:0000256" key="2">
    <source>
        <dbReference type="ARBA" id="ARBA00022448"/>
    </source>
</evidence>
<keyword evidence="6 7" id="KW-0472">Membrane</keyword>
<evidence type="ECO:0000313" key="10">
    <source>
        <dbReference type="Proteomes" id="UP000612456"/>
    </source>
</evidence>
<dbReference type="PANTHER" id="PTHR43744:SF3">
    <property type="entry name" value="LACTOSE TRANSPORT SYSTEM PERMEASE PROTEIN LACG"/>
    <property type="match status" value="1"/>
</dbReference>
<evidence type="ECO:0000256" key="5">
    <source>
        <dbReference type="ARBA" id="ARBA00022989"/>
    </source>
</evidence>
<keyword evidence="4 7" id="KW-0812">Transmembrane</keyword>
<protein>
    <submittedName>
        <fullName evidence="9">Sugar ABC transporter ATP-binding protein</fullName>
    </submittedName>
</protein>
<dbReference type="Proteomes" id="UP000612456">
    <property type="component" value="Unassembled WGS sequence"/>
</dbReference>
<comment type="caution">
    <text evidence="9">The sequence shown here is derived from an EMBL/GenBank/DDBJ whole genome shotgun (WGS) entry which is preliminary data.</text>
</comment>
<dbReference type="Gene3D" id="1.10.3720.10">
    <property type="entry name" value="MetI-like"/>
    <property type="match status" value="1"/>
</dbReference>
<evidence type="ECO:0000256" key="1">
    <source>
        <dbReference type="ARBA" id="ARBA00004651"/>
    </source>
</evidence>
<dbReference type="CDD" id="cd06261">
    <property type="entry name" value="TM_PBP2"/>
    <property type="match status" value="1"/>
</dbReference>
<dbReference type="InterPro" id="IPR000515">
    <property type="entry name" value="MetI-like"/>
</dbReference>
<feature type="transmembrane region" description="Helical" evidence="7">
    <location>
        <begin position="24"/>
        <end position="45"/>
    </location>
</feature>
<dbReference type="SUPFAM" id="SSF161098">
    <property type="entry name" value="MetI-like"/>
    <property type="match status" value="1"/>
</dbReference>
<dbReference type="AlphaFoldDB" id="A0A916ZL68"/>
<dbReference type="Pfam" id="PF00528">
    <property type="entry name" value="BPD_transp_1"/>
    <property type="match status" value="1"/>
</dbReference>
<keyword evidence="2 7" id="KW-0813">Transport</keyword>
<keyword evidence="9" id="KW-0547">Nucleotide-binding</keyword>
<keyword evidence="5 7" id="KW-1133">Transmembrane helix</keyword>
<reference evidence="9" key="2">
    <citation type="submission" date="2020-09" db="EMBL/GenBank/DDBJ databases">
        <authorList>
            <person name="Sun Q."/>
            <person name="Zhou Y."/>
        </authorList>
    </citation>
    <scope>NUCLEOTIDE SEQUENCE</scope>
    <source>
        <strain evidence="9">CGMCC 1.15178</strain>
    </source>
</reference>
<evidence type="ECO:0000313" key="9">
    <source>
        <dbReference type="EMBL" id="GGE03066.1"/>
    </source>
</evidence>
<feature type="domain" description="ABC transmembrane type-1" evidence="8">
    <location>
        <begin position="85"/>
        <end position="276"/>
    </location>
</feature>
<feature type="transmembrane region" description="Helical" evidence="7">
    <location>
        <begin position="120"/>
        <end position="142"/>
    </location>
</feature>
<evidence type="ECO:0000256" key="7">
    <source>
        <dbReference type="RuleBase" id="RU363032"/>
    </source>
</evidence>
<keyword evidence="3" id="KW-1003">Cell membrane</keyword>
<dbReference type="EMBL" id="BMHP01000024">
    <property type="protein sequence ID" value="GGE03066.1"/>
    <property type="molecule type" value="Genomic_DNA"/>
</dbReference>
<feature type="transmembrane region" description="Helical" evidence="7">
    <location>
        <begin position="254"/>
        <end position="276"/>
    </location>
</feature>
<feature type="transmembrane region" description="Helical" evidence="7">
    <location>
        <begin position="84"/>
        <end position="108"/>
    </location>
</feature>
<evidence type="ECO:0000256" key="3">
    <source>
        <dbReference type="ARBA" id="ARBA00022475"/>
    </source>
</evidence>
<keyword evidence="10" id="KW-1185">Reference proteome</keyword>
<organism evidence="9 10">
    <name type="scientific">Paenibacillus nasutitermitis</name>
    <dbReference type="NCBI Taxonomy" id="1652958"/>
    <lineage>
        <taxon>Bacteria</taxon>
        <taxon>Bacillati</taxon>
        <taxon>Bacillota</taxon>
        <taxon>Bacilli</taxon>
        <taxon>Bacillales</taxon>
        <taxon>Paenibacillaceae</taxon>
        <taxon>Paenibacillus</taxon>
    </lineage>
</organism>
<accession>A0A916ZL68</accession>
<comment type="similarity">
    <text evidence="7">Belongs to the binding-protein-dependent transport system permease family.</text>
</comment>
<evidence type="ECO:0000256" key="6">
    <source>
        <dbReference type="ARBA" id="ARBA00023136"/>
    </source>
</evidence>
<comment type="subcellular location">
    <subcellularLocation>
        <location evidence="1 7">Cell membrane</location>
        <topology evidence="1 7">Multi-pass membrane protein</topology>
    </subcellularLocation>
</comment>
<feature type="transmembrane region" description="Helical" evidence="7">
    <location>
        <begin position="195"/>
        <end position="220"/>
    </location>
</feature>
<evidence type="ECO:0000256" key="4">
    <source>
        <dbReference type="ARBA" id="ARBA00022692"/>
    </source>
</evidence>
<reference evidence="9" key="1">
    <citation type="journal article" date="2014" name="Int. J. Syst. Evol. Microbiol.">
        <title>Complete genome sequence of Corynebacterium casei LMG S-19264T (=DSM 44701T), isolated from a smear-ripened cheese.</title>
        <authorList>
            <consortium name="US DOE Joint Genome Institute (JGI-PGF)"/>
            <person name="Walter F."/>
            <person name="Albersmeier A."/>
            <person name="Kalinowski J."/>
            <person name="Ruckert C."/>
        </authorList>
    </citation>
    <scope>NUCLEOTIDE SEQUENCE</scope>
    <source>
        <strain evidence="9">CGMCC 1.15178</strain>
    </source>
</reference>
<sequence>MSTSRSLMRRNGTLMGRKRWSNKILVVLLAIGSLAMVIPFAWMVITSFDWAARIRIPFPPRIWPLDPSLKPYDAAFMNVPLLKYIWNSVVVAVGVIIVSLSSALLSGYALSKLKAKGSGIVLVAALSTMMIPFEITMIPQYLFFSRLHLTDSYWAFYLPALNYAFGTFLAKGIFDQLPGSLREAGIIDGAGELRVFRVIFLPLCMPIIATLIVLQFLAVWNDLLWPLLILNTPDKYTIQQGLAMFTYNRGTGKLPSITMAATTVSLVPVVVLYIFLQRYVVESVAMTGIKQ</sequence>